<proteinExistence type="predicted"/>
<protein>
    <submittedName>
        <fullName evidence="2 3">Uncharacterized protein</fullName>
    </submittedName>
</protein>
<feature type="compositionally biased region" description="Polar residues" evidence="1">
    <location>
        <begin position="63"/>
        <end position="74"/>
    </location>
</feature>
<dbReference type="EnsemblPlants" id="KQK14399">
    <property type="protein sequence ID" value="KQK14399"/>
    <property type="gene ID" value="BRADI_1g15950v3"/>
</dbReference>
<feature type="region of interest" description="Disordered" evidence="1">
    <location>
        <begin position="23"/>
        <end position="74"/>
    </location>
</feature>
<evidence type="ECO:0000256" key="1">
    <source>
        <dbReference type="SAM" id="MobiDB-lite"/>
    </source>
</evidence>
<reference evidence="3" key="3">
    <citation type="submission" date="2018-08" db="UniProtKB">
        <authorList>
            <consortium name="EnsemblPlants"/>
        </authorList>
    </citation>
    <scope>IDENTIFICATION</scope>
    <source>
        <strain evidence="3">cv. Bd21</strain>
    </source>
</reference>
<dbReference type="AlphaFoldDB" id="I1GQQ3"/>
<sequence>MIHQEAGKLLIRGWNPIEDSTVTAFPDDPEDQQHKRIEAGKRGPQCLADRLQRRGSAEVQDVHAQSSVEALQTGTDRQEVRKIFGRRAAASTSSRRSTTTAMKQLLVRSEENLSLPGIILTRLEDGRSMHVAAARNLYHTFGL</sequence>
<keyword evidence="4" id="KW-1185">Reference proteome</keyword>
<evidence type="ECO:0000313" key="4">
    <source>
        <dbReference type="Proteomes" id="UP000008810"/>
    </source>
</evidence>
<feature type="compositionally biased region" description="Basic and acidic residues" evidence="1">
    <location>
        <begin position="31"/>
        <end position="41"/>
    </location>
</feature>
<dbReference type="Proteomes" id="UP000008810">
    <property type="component" value="Chromosome 1"/>
</dbReference>
<organism evidence="3">
    <name type="scientific">Brachypodium distachyon</name>
    <name type="common">Purple false brome</name>
    <name type="synonym">Trachynia distachya</name>
    <dbReference type="NCBI Taxonomy" id="15368"/>
    <lineage>
        <taxon>Eukaryota</taxon>
        <taxon>Viridiplantae</taxon>
        <taxon>Streptophyta</taxon>
        <taxon>Embryophyta</taxon>
        <taxon>Tracheophyta</taxon>
        <taxon>Spermatophyta</taxon>
        <taxon>Magnoliopsida</taxon>
        <taxon>Liliopsida</taxon>
        <taxon>Poales</taxon>
        <taxon>Poaceae</taxon>
        <taxon>BOP clade</taxon>
        <taxon>Pooideae</taxon>
        <taxon>Stipodae</taxon>
        <taxon>Brachypodieae</taxon>
        <taxon>Brachypodium</taxon>
    </lineage>
</organism>
<evidence type="ECO:0000313" key="2">
    <source>
        <dbReference type="EMBL" id="KQK14399.1"/>
    </source>
</evidence>
<dbReference type="Gramene" id="KQK14399">
    <property type="protein sequence ID" value="KQK14399"/>
    <property type="gene ID" value="BRADI_1g15950v3"/>
</dbReference>
<dbReference type="HOGENOM" id="CLU_1808863_0_0_1"/>
<accession>I1GQQ3</accession>
<reference evidence="2 3" key="1">
    <citation type="journal article" date="2010" name="Nature">
        <title>Genome sequencing and analysis of the model grass Brachypodium distachyon.</title>
        <authorList>
            <consortium name="International Brachypodium Initiative"/>
        </authorList>
    </citation>
    <scope>NUCLEOTIDE SEQUENCE [LARGE SCALE GENOMIC DNA]</scope>
    <source>
        <strain evidence="2 3">Bd21</strain>
    </source>
</reference>
<reference evidence="2" key="2">
    <citation type="submission" date="2017-06" db="EMBL/GenBank/DDBJ databases">
        <title>WGS assembly of Brachypodium distachyon.</title>
        <authorList>
            <consortium name="The International Brachypodium Initiative"/>
            <person name="Lucas S."/>
            <person name="Harmon-Smith M."/>
            <person name="Lail K."/>
            <person name="Tice H."/>
            <person name="Grimwood J."/>
            <person name="Bruce D."/>
            <person name="Barry K."/>
            <person name="Shu S."/>
            <person name="Lindquist E."/>
            <person name="Wang M."/>
            <person name="Pitluck S."/>
            <person name="Vogel J.P."/>
            <person name="Garvin D.F."/>
            <person name="Mockler T.C."/>
            <person name="Schmutz J."/>
            <person name="Rokhsar D."/>
            <person name="Bevan M.W."/>
        </authorList>
    </citation>
    <scope>NUCLEOTIDE SEQUENCE</scope>
    <source>
        <strain evidence="2">Bd21</strain>
    </source>
</reference>
<name>I1GQQ3_BRADI</name>
<dbReference type="InParanoid" id="I1GQQ3"/>
<gene>
    <name evidence="2" type="ORF">BRADI_1g15950v3</name>
</gene>
<dbReference type="EMBL" id="CM000880">
    <property type="protein sequence ID" value="KQK14399.1"/>
    <property type="molecule type" value="Genomic_DNA"/>
</dbReference>
<evidence type="ECO:0000313" key="3">
    <source>
        <dbReference type="EnsemblPlants" id="KQK14399"/>
    </source>
</evidence>